<dbReference type="EMBL" id="AGSI01000011">
    <property type="protein sequence ID" value="EIE21776.1"/>
    <property type="molecule type" value="Genomic_DNA"/>
</dbReference>
<dbReference type="InterPro" id="IPR011009">
    <property type="entry name" value="Kinase-like_dom_sf"/>
</dbReference>
<feature type="binding site" evidence="2">
    <location>
        <position position="37"/>
    </location>
    <ligand>
        <name>ATP</name>
        <dbReference type="ChEBI" id="CHEBI:30616"/>
    </ligand>
</feature>
<evidence type="ECO:0000256" key="2">
    <source>
        <dbReference type="PROSITE-ProRule" id="PRU10141"/>
    </source>
</evidence>
<comment type="similarity">
    <text evidence="1">Belongs to the protein kinase superfamily. STE Ser/Thr protein kinase family. STE20 subfamily.</text>
</comment>
<dbReference type="GO" id="GO:0005524">
    <property type="term" value="F:ATP binding"/>
    <property type="evidence" value="ECO:0007669"/>
    <property type="project" value="UniProtKB-UniRule"/>
</dbReference>
<accession>I0YTQ7</accession>
<dbReference type="Gene3D" id="1.10.510.10">
    <property type="entry name" value="Transferase(Phosphotransferase) domain 1"/>
    <property type="match status" value="1"/>
</dbReference>
<evidence type="ECO:0000313" key="4">
    <source>
        <dbReference type="EMBL" id="EIE21776.1"/>
    </source>
</evidence>
<dbReference type="RefSeq" id="XP_005646320.1">
    <property type="nucleotide sequence ID" value="XM_005646263.1"/>
</dbReference>
<evidence type="ECO:0000313" key="5">
    <source>
        <dbReference type="Proteomes" id="UP000007264"/>
    </source>
</evidence>
<name>I0YTQ7_COCSC</name>
<dbReference type="GO" id="GO:0004672">
    <property type="term" value="F:protein kinase activity"/>
    <property type="evidence" value="ECO:0007669"/>
    <property type="project" value="InterPro"/>
</dbReference>
<dbReference type="GeneID" id="17039761"/>
<protein>
    <submittedName>
        <fullName evidence="4">Kinase-like protein</fullName>
    </submittedName>
</protein>
<dbReference type="InterPro" id="IPR017441">
    <property type="entry name" value="Protein_kinase_ATP_BS"/>
</dbReference>
<evidence type="ECO:0000259" key="3">
    <source>
        <dbReference type="PROSITE" id="PS50011"/>
    </source>
</evidence>
<feature type="domain" description="Protein kinase" evidence="3">
    <location>
        <begin position="8"/>
        <end position="271"/>
    </location>
</feature>
<dbReference type="PANTHER" id="PTHR48014:SF21">
    <property type="entry name" value="SERINE_THREONINE-PROTEIN KINASE FRAY2"/>
    <property type="match status" value="1"/>
</dbReference>
<keyword evidence="2" id="KW-0547">Nucleotide-binding</keyword>
<dbReference type="OrthoDB" id="248923at2759"/>
<gene>
    <name evidence="4" type="ORF">COCSUDRAFT_17144</name>
</gene>
<dbReference type="AlphaFoldDB" id="I0YTQ7"/>
<dbReference type="PROSITE" id="PS50011">
    <property type="entry name" value="PROTEIN_KINASE_DOM"/>
    <property type="match status" value="1"/>
</dbReference>
<evidence type="ECO:0000256" key="1">
    <source>
        <dbReference type="ARBA" id="ARBA00008874"/>
    </source>
</evidence>
<dbReference type="InterPro" id="IPR000719">
    <property type="entry name" value="Prot_kinase_dom"/>
</dbReference>
<dbReference type="SMART" id="SM00220">
    <property type="entry name" value="S_TKc"/>
    <property type="match status" value="1"/>
</dbReference>
<dbReference type="InterPro" id="IPR047173">
    <property type="entry name" value="STRAD_A/B-like"/>
</dbReference>
<reference evidence="4 5" key="1">
    <citation type="journal article" date="2012" name="Genome Biol.">
        <title>The genome of the polar eukaryotic microalga coccomyxa subellipsoidea reveals traits of cold adaptation.</title>
        <authorList>
            <person name="Blanc G."/>
            <person name="Agarkova I."/>
            <person name="Grimwood J."/>
            <person name="Kuo A."/>
            <person name="Brueggeman A."/>
            <person name="Dunigan D."/>
            <person name="Gurnon J."/>
            <person name="Ladunga I."/>
            <person name="Lindquist E."/>
            <person name="Lucas S."/>
            <person name="Pangilinan J."/>
            <person name="Proschold T."/>
            <person name="Salamov A."/>
            <person name="Schmutz J."/>
            <person name="Weeks D."/>
            <person name="Yamada T."/>
            <person name="Claverie J.M."/>
            <person name="Grigoriev I."/>
            <person name="Van Etten J."/>
            <person name="Lomsadze A."/>
            <person name="Borodovsky M."/>
        </authorList>
    </citation>
    <scope>NUCLEOTIDE SEQUENCE [LARGE SCALE GENOMIC DNA]</scope>
    <source>
        <strain evidence="4 5">C-169</strain>
    </source>
</reference>
<dbReference type="eggNOG" id="KOG0582">
    <property type="taxonomic scope" value="Eukaryota"/>
</dbReference>
<dbReference type="KEGG" id="csl:COCSUDRAFT_17144"/>
<sequence length="353" mass="39122">YPANADDYDLVEEIGVGATARVWMAHCKTKDVKVAIKLTDLEKFQGNTALDQLIQEAQVMKGFRHPNLLMLHCSFIHGSDLWLVMPFVAGGSLANVIGSKFPEGMEEDMIATIARDVLHGLQYLHDHDSMHRDLKVANMLVSDDGRILLADFGACATLEREARLPSLDTFIGTTAYMAPEVMDPREGYTQSADIWSFGICLLELARGRVPVSECSFTRQVLAVVQNPAPTLRDHSGAHKFSQAMHDFVAKCLDKDAMARSGAAELLKHPFLKRAKDERFLAQRLLGRAMLKPSRSAFHMRNSNTSLDSTLVQSPAVINPHLLLPNFAFSMLLGFKLLRPAFHNATAATARRKP</sequence>
<dbReference type="GO" id="GO:0043539">
    <property type="term" value="F:protein serine/threonine kinase activator activity"/>
    <property type="evidence" value="ECO:0007669"/>
    <property type="project" value="InterPro"/>
</dbReference>
<comment type="caution">
    <text evidence="4">The sequence shown here is derived from an EMBL/GenBank/DDBJ whole genome shotgun (WGS) entry which is preliminary data.</text>
</comment>
<dbReference type="Proteomes" id="UP000007264">
    <property type="component" value="Unassembled WGS sequence"/>
</dbReference>
<dbReference type="PROSITE" id="PS00107">
    <property type="entry name" value="PROTEIN_KINASE_ATP"/>
    <property type="match status" value="1"/>
</dbReference>
<dbReference type="Pfam" id="PF00069">
    <property type="entry name" value="Pkinase"/>
    <property type="match status" value="1"/>
</dbReference>
<keyword evidence="5" id="KW-1185">Reference proteome</keyword>
<organism evidence="4 5">
    <name type="scientific">Coccomyxa subellipsoidea (strain C-169)</name>
    <name type="common">Green microalga</name>
    <dbReference type="NCBI Taxonomy" id="574566"/>
    <lineage>
        <taxon>Eukaryota</taxon>
        <taxon>Viridiplantae</taxon>
        <taxon>Chlorophyta</taxon>
        <taxon>core chlorophytes</taxon>
        <taxon>Trebouxiophyceae</taxon>
        <taxon>Trebouxiophyceae incertae sedis</taxon>
        <taxon>Coccomyxaceae</taxon>
        <taxon>Coccomyxa</taxon>
        <taxon>Coccomyxa subellipsoidea</taxon>
    </lineage>
</organism>
<keyword evidence="2" id="KW-0067">ATP-binding</keyword>
<dbReference type="Gene3D" id="3.30.200.20">
    <property type="entry name" value="Phosphorylase Kinase, domain 1"/>
    <property type="match status" value="1"/>
</dbReference>
<dbReference type="PANTHER" id="PTHR48014">
    <property type="entry name" value="SERINE/THREONINE-PROTEIN KINASE FRAY2"/>
    <property type="match status" value="1"/>
</dbReference>
<proteinExistence type="inferred from homology"/>
<dbReference type="SUPFAM" id="SSF56112">
    <property type="entry name" value="Protein kinase-like (PK-like)"/>
    <property type="match status" value="1"/>
</dbReference>
<dbReference type="STRING" id="574566.I0YTQ7"/>
<feature type="non-terminal residue" evidence="4">
    <location>
        <position position="1"/>
    </location>
</feature>